<reference evidence="3" key="2">
    <citation type="submission" date="2010-01" db="EMBL/GenBank/DDBJ databases">
        <title>The complete genome of Conexibacter woesei DSM 14684.</title>
        <authorList>
            <consortium name="US DOE Joint Genome Institute (JGI-PGF)"/>
            <person name="Lucas S."/>
            <person name="Copeland A."/>
            <person name="Lapidus A."/>
            <person name="Glavina del Rio T."/>
            <person name="Dalin E."/>
            <person name="Tice H."/>
            <person name="Bruce D."/>
            <person name="Goodwin L."/>
            <person name="Pitluck S."/>
            <person name="Kyrpides N."/>
            <person name="Mavromatis K."/>
            <person name="Ivanova N."/>
            <person name="Mikhailova N."/>
            <person name="Chertkov O."/>
            <person name="Brettin T."/>
            <person name="Detter J.C."/>
            <person name="Han C."/>
            <person name="Larimer F."/>
            <person name="Land M."/>
            <person name="Hauser L."/>
            <person name="Markowitz V."/>
            <person name="Cheng J.-F."/>
            <person name="Hugenholtz P."/>
            <person name="Woyke T."/>
            <person name="Wu D."/>
            <person name="Pukall R."/>
            <person name="Steenblock K."/>
            <person name="Schneider S."/>
            <person name="Klenk H.-P."/>
            <person name="Eisen J.A."/>
        </authorList>
    </citation>
    <scope>NUCLEOTIDE SEQUENCE [LARGE SCALE GENOMIC DNA]</scope>
    <source>
        <strain evidence="3">DSM 14684 / CIP 108061 / JCM 11494 / NBRC 100937 / ID131577</strain>
    </source>
</reference>
<sequence>MSDYELVHAYATVNLHQSGAAARIELNRPEKMNAWDTQLGLDLRHAIERVSADAGVRAVLVTGAGRGFSSGADLSAGFDPTPEGHPDVRTALVDRYHPIIVGLREMPKPVVAAVQGPAVGIGCSLALASDLVLAAESAYFLLAFVNIGLTPDGGSSAFIPARVGLTRALELAMLGERLPAPKALEWGLINAVHADAELPAAAEALVQKLAAGPTRSYAGSKRQLNAWAYSGLAAQLELEADIQQEQAATADFAEGALAFLQKRAPEFRGV</sequence>
<dbReference type="PANTHER" id="PTHR43459:SF1">
    <property type="entry name" value="EG:BACN32G11.4 PROTEIN"/>
    <property type="match status" value="1"/>
</dbReference>
<keyword evidence="3" id="KW-1185">Reference proteome</keyword>
<dbReference type="STRING" id="469383.Cwoe_1911"/>
<reference evidence="2 3" key="1">
    <citation type="journal article" date="2010" name="Stand. Genomic Sci.">
        <title>Complete genome sequence of Conexibacter woesei type strain (ID131577).</title>
        <authorList>
            <person name="Pukall R."/>
            <person name="Lapidus A."/>
            <person name="Glavina Del Rio T."/>
            <person name="Copeland A."/>
            <person name="Tice H."/>
            <person name="Cheng J.-F."/>
            <person name="Lucas S."/>
            <person name="Chen F."/>
            <person name="Nolan M."/>
            <person name="Bruce D."/>
            <person name="Goodwin L."/>
            <person name="Pitluck S."/>
            <person name="Mavromatis K."/>
            <person name="Ivanova N."/>
            <person name="Ovchinnikova G."/>
            <person name="Pati A."/>
            <person name="Chen A."/>
            <person name="Palaniappan K."/>
            <person name="Land M."/>
            <person name="Hauser L."/>
            <person name="Chang Y.-J."/>
            <person name="Jeffries C.D."/>
            <person name="Chain P."/>
            <person name="Meincke L."/>
            <person name="Sims D."/>
            <person name="Brettin T."/>
            <person name="Detter J.C."/>
            <person name="Rohde M."/>
            <person name="Goeker M."/>
            <person name="Bristow J."/>
            <person name="Eisen J.A."/>
            <person name="Markowitz V."/>
            <person name="Kyrpides N.C."/>
            <person name="Klenk H.-P."/>
            <person name="Hugenholtz P."/>
        </authorList>
    </citation>
    <scope>NUCLEOTIDE SEQUENCE [LARGE SCALE GENOMIC DNA]</scope>
    <source>
        <strain evidence="3">DSM 14684 / CIP 108061 / JCM 11494 / NBRC 100937 / ID131577</strain>
    </source>
</reference>
<comment type="similarity">
    <text evidence="1">Belongs to the enoyl-CoA hydratase/isomerase family.</text>
</comment>
<dbReference type="AlphaFoldDB" id="D3F357"/>
<dbReference type="PANTHER" id="PTHR43459">
    <property type="entry name" value="ENOYL-COA HYDRATASE"/>
    <property type="match status" value="1"/>
</dbReference>
<dbReference type="InterPro" id="IPR029045">
    <property type="entry name" value="ClpP/crotonase-like_dom_sf"/>
</dbReference>
<keyword evidence="2" id="KW-0413">Isomerase</keyword>
<gene>
    <name evidence="2" type="ordered locus">Cwoe_1911</name>
</gene>
<dbReference type="InterPro" id="IPR001753">
    <property type="entry name" value="Enoyl-CoA_hydra/iso"/>
</dbReference>
<evidence type="ECO:0000313" key="2">
    <source>
        <dbReference type="EMBL" id="ADB50337.1"/>
    </source>
</evidence>
<evidence type="ECO:0000256" key="1">
    <source>
        <dbReference type="ARBA" id="ARBA00005254"/>
    </source>
</evidence>
<organism evidence="2 3">
    <name type="scientific">Conexibacter woesei (strain DSM 14684 / CCUG 47730 / CIP 108061 / JCM 11494 / NBRC 100937 / ID131577)</name>
    <dbReference type="NCBI Taxonomy" id="469383"/>
    <lineage>
        <taxon>Bacteria</taxon>
        <taxon>Bacillati</taxon>
        <taxon>Actinomycetota</taxon>
        <taxon>Thermoleophilia</taxon>
        <taxon>Solirubrobacterales</taxon>
        <taxon>Conexibacteraceae</taxon>
        <taxon>Conexibacter</taxon>
    </lineage>
</organism>
<dbReference type="HOGENOM" id="CLU_009834_7_2_11"/>
<dbReference type="KEGG" id="cwo:Cwoe_1911"/>
<protein>
    <submittedName>
        <fullName evidence="2">Enoyl-CoA hydratase/isomerase</fullName>
    </submittedName>
</protein>
<evidence type="ECO:0000313" key="3">
    <source>
        <dbReference type="Proteomes" id="UP000008229"/>
    </source>
</evidence>
<dbReference type="eggNOG" id="COG1024">
    <property type="taxonomic scope" value="Bacteria"/>
</dbReference>
<dbReference type="OrthoDB" id="9777711at2"/>
<dbReference type="Proteomes" id="UP000008229">
    <property type="component" value="Chromosome"/>
</dbReference>
<dbReference type="GO" id="GO:0016853">
    <property type="term" value="F:isomerase activity"/>
    <property type="evidence" value="ECO:0007669"/>
    <property type="project" value="UniProtKB-KW"/>
</dbReference>
<dbReference type="EMBL" id="CP001854">
    <property type="protein sequence ID" value="ADB50337.1"/>
    <property type="molecule type" value="Genomic_DNA"/>
</dbReference>
<dbReference type="Gene3D" id="1.10.12.10">
    <property type="entry name" value="Lyase 2-enoyl-coa Hydratase, Chain A, domain 2"/>
    <property type="match status" value="1"/>
</dbReference>
<dbReference type="Pfam" id="PF00378">
    <property type="entry name" value="ECH_1"/>
    <property type="match status" value="1"/>
</dbReference>
<proteinExistence type="inferred from homology"/>
<dbReference type="InterPro" id="IPR014748">
    <property type="entry name" value="Enoyl-CoA_hydra_C"/>
</dbReference>
<dbReference type="SUPFAM" id="SSF52096">
    <property type="entry name" value="ClpP/crotonase"/>
    <property type="match status" value="1"/>
</dbReference>
<dbReference type="RefSeq" id="WP_012933388.1">
    <property type="nucleotide sequence ID" value="NC_013739.1"/>
</dbReference>
<dbReference type="CDD" id="cd06558">
    <property type="entry name" value="crotonase-like"/>
    <property type="match status" value="1"/>
</dbReference>
<accession>D3F357</accession>
<dbReference type="Gene3D" id="3.90.226.10">
    <property type="entry name" value="2-enoyl-CoA Hydratase, Chain A, domain 1"/>
    <property type="match status" value="1"/>
</dbReference>
<name>D3F357_CONWI</name>